<proteinExistence type="predicted"/>
<dbReference type="STRING" id="1804984.AYM40_10695"/>
<organism evidence="1 2">
    <name type="scientific">Paraburkholderia phytofirmans OLGA172</name>
    <dbReference type="NCBI Taxonomy" id="1417228"/>
    <lineage>
        <taxon>Bacteria</taxon>
        <taxon>Pseudomonadati</taxon>
        <taxon>Pseudomonadota</taxon>
        <taxon>Betaproteobacteria</taxon>
        <taxon>Burkholderiales</taxon>
        <taxon>Burkholderiaceae</taxon>
        <taxon>Paraburkholderia</taxon>
    </lineage>
</organism>
<gene>
    <name evidence="1" type="ORF">AYM40_10695</name>
</gene>
<name>A0A167VYT3_9BURK</name>
<dbReference type="KEGG" id="buz:AYM40_10695"/>
<protein>
    <recommendedName>
        <fullName evidence="3">Porin domain-containing protein</fullName>
    </recommendedName>
</protein>
<dbReference type="Proteomes" id="UP000076852">
    <property type="component" value="Chromosome 1"/>
</dbReference>
<evidence type="ECO:0000313" key="2">
    <source>
        <dbReference type="Proteomes" id="UP000076852"/>
    </source>
</evidence>
<dbReference type="EMBL" id="CP014578">
    <property type="protein sequence ID" value="ANB72777.1"/>
    <property type="molecule type" value="Genomic_DNA"/>
</dbReference>
<accession>A0A167VYT3</accession>
<reference evidence="1 2" key="1">
    <citation type="journal article" date="2016" name="Gene">
        <title>PacBio SMRT assembly of a complex multi-replicon genome reveals chlorocatechol degradative operon in a region of genome plasticity.</title>
        <authorList>
            <person name="Ricker N."/>
            <person name="Shen S.Y."/>
            <person name="Goordial J."/>
            <person name="Jin S."/>
            <person name="Fulthorpe R.R."/>
        </authorList>
    </citation>
    <scope>NUCLEOTIDE SEQUENCE [LARGE SCALE GENOMIC DNA]</scope>
    <source>
        <strain evidence="1 2">OLGA172</strain>
    </source>
</reference>
<keyword evidence="2" id="KW-1185">Reference proteome</keyword>
<evidence type="ECO:0000313" key="1">
    <source>
        <dbReference type="EMBL" id="ANB72777.1"/>
    </source>
</evidence>
<sequence length="86" mass="8981">MRFKFGLRGALRGGAGALQGAVYSLPKRTAVYAVVIGQKIGQKSSGAGLGINPSTGQTENLAQIPNIVNSDTDKQLSVIVGLRHNF</sequence>
<evidence type="ECO:0008006" key="3">
    <source>
        <dbReference type="Google" id="ProtNLM"/>
    </source>
</evidence>
<dbReference type="SUPFAM" id="SSF56935">
    <property type="entry name" value="Porins"/>
    <property type="match status" value="1"/>
</dbReference>
<dbReference type="RefSeq" id="WP_063496200.1">
    <property type="nucleotide sequence ID" value="NZ_CP014578.1"/>
</dbReference>
<dbReference type="AlphaFoldDB" id="A0A167VYT3"/>